<evidence type="ECO:0000256" key="2">
    <source>
        <dbReference type="ARBA" id="ARBA00010271"/>
    </source>
</evidence>
<name>D8TNG1_VOLCA</name>
<dbReference type="InterPro" id="IPR040911">
    <property type="entry name" value="Exostosin_GT47"/>
</dbReference>
<dbReference type="GO" id="GO:0016757">
    <property type="term" value="F:glycosyltransferase activity"/>
    <property type="evidence" value="ECO:0007669"/>
    <property type="project" value="InterPro"/>
</dbReference>
<evidence type="ECO:0000259" key="5">
    <source>
        <dbReference type="PROSITE" id="PS00022"/>
    </source>
</evidence>
<comment type="similarity">
    <text evidence="2">Belongs to the glycosyltransferase 47 family.</text>
</comment>
<dbReference type="STRING" id="3068.D8TNG1"/>
<dbReference type="OrthoDB" id="1924787at2759"/>
<sequence length="638" mass="71443">MTWQTLAILVTLLVLTAGDDVVDMIAPKVEHVVRNERKEPGVCSEACYKIATCNEEIGGRCDCPKHLAGVDCSRNASASRMTLYGQAAHLEAKAPMPCLNNCTQRGHCILGACVCDRGNFSSDCSMSLDAAGKPVLLAGSGYQPRERRPRIYVYDIPHKFSSWYNPTRVDRELFWVFWERLLGSGAVVADGEEADWFWLPVKLRSTTDGYRLLEAIQYVRTEWPWYDRLQGHRHFVIHTGDTGRGEVAREIRDATANMTWLHHWGLWEDWNASGWKAAHRPGKIGLALFVSRCGDSGLLGSPTRDVGGVDGWAAPPGAEIAEDGHTAVRGAVHYHHHNRTGYKIVTGDSRYPLDLLTYKYVCDCVLVSVMGCLPLIISDSVMQPFEPEMDWDRIGLRLAHEDIPTLHERLAAISDEELDRRRAALRCAVQHLLFSSLGGALMQEDGRWDAFEFIFEILRMQQTYPGLDPRRYADTDPQYRHFLHCGDPDGMEAYGRKLQEAHLERYPTASLPQVVGFGGIALAADGASAAAGSQEEVGSQAGFKMTMSRFDGLLAQYAMKVDRVTQAEPLVLCSSTLKFIIHISRTLRRSANWMKGQTDRQTDKRRFGRPLACTRTTRVQFPLLLSENGPHSQELFFG</sequence>
<protein>
    <submittedName>
        <fullName evidence="6">Acetylglucosaminyltransferase</fullName>
    </submittedName>
</protein>
<dbReference type="InterPro" id="IPR004263">
    <property type="entry name" value="Exostosin"/>
</dbReference>
<dbReference type="PANTHER" id="PTHR11062">
    <property type="entry name" value="EXOSTOSIN HEPARAN SULFATE GLYCOSYLTRANSFERASE -RELATED"/>
    <property type="match status" value="1"/>
</dbReference>
<dbReference type="Gene3D" id="2.10.25.10">
    <property type="entry name" value="Laminin"/>
    <property type="match status" value="1"/>
</dbReference>
<evidence type="ECO:0000313" key="6">
    <source>
        <dbReference type="EMBL" id="EFJ50986.1"/>
    </source>
</evidence>
<evidence type="ECO:0000256" key="3">
    <source>
        <dbReference type="ARBA" id="ARBA00023034"/>
    </source>
</evidence>
<evidence type="ECO:0000256" key="1">
    <source>
        <dbReference type="ARBA" id="ARBA00004323"/>
    </source>
</evidence>
<feature type="domain" description="EGF-like" evidence="5">
    <location>
        <begin position="61"/>
        <end position="72"/>
    </location>
</feature>
<keyword evidence="3" id="KW-0333">Golgi apparatus</keyword>
<dbReference type="Proteomes" id="UP000001058">
    <property type="component" value="Unassembled WGS sequence"/>
</dbReference>
<keyword evidence="4" id="KW-0732">Signal</keyword>
<dbReference type="GO" id="GO:0000139">
    <property type="term" value="C:Golgi membrane"/>
    <property type="evidence" value="ECO:0007669"/>
    <property type="project" value="UniProtKB-SubCell"/>
</dbReference>
<accession>D8TNG1</accession>
<feature type="signal peptide" evidence="4">
    <location>
        <begin position="1"/>
        <end position="18"/>
    </location>
</feature>
<proteinExistence type="inferred from homology"/>
<dbReference type="RefSeq" id="XP_002947998.1">
    <property type="nucleotide sequence ID" value="XM_002947952.1"/>
</dbReference>
<organism evidence="7">
    <name type="scientific">Volvox carteri f. nagariensis</name>
    <dbReference type="NCBI Taxonomy" id="3068"/>
    <lineage>
        <taxon>Eukaryota</taxon>
        <taxon>Viridiplantae</taxon>
        <taxon>Chlorophyta</taxon>
        <taxon>core chlorophytes</taxon>
        <taxon>Chlorophyceae</taxon>
        <taxon>CS clade</taxon>
        <taxon>Chlamydomonadales</taxon>
        <taxon>Volvocaceae</taxon>
        <taxon>Volvox</taxon>
    </lineage>
</organism>
<gene>
    <name evidence="6" type="primary">elg3</name>
    <name evidence="6" type="ORF">VOLCADRAFT_103625</name>
</gene>
<keyword evidence="6" id="KW-0808">Transferase</keyword>
<dbReference type="PANTHER" id="PTHR11062:SF376">
    <property type="entry name" value="EXOSTOSIN FAMILY PROTEIN"/>
    <property type="match status" value="1"/>
</dbReference>
<keyword evidence="7" id="KW-1185">Reference proteome</keyword>
<dbReference type="KEGG" id="vcn:VOLCADRAFT_103625"/>
<dbReference type="AlphaFoldDB" id="D8TNG1"/>
<reference evidence="6 7" key="1">
    <citation type="journal article" date="2010" name="Science">
        <title>Genomic analysis of organismal complexity in the multicellular green alga Volvox carteri.</title>
        <authorList>
            <person name="Prochnik S.E."/>
            <person name="Umen J."/>
            <person name="Nedelcu A.M."/>
            <person name="Hallmann A."/>
            <person name="Miller S.M."/>
            <person name="Nishii I."/>
            <person name="Ferris P."/>
            <person name="Kuo A."/>
            <person name="Mitros T."/>
            <person name="Fritz-Laylin L.K."/>
            <person name="Hellsten U."/>
            <person name="Chapman J."/>
            <person name="Simakov O."/>
            <person name="Rensing S.A."/>
            <person name="Terry A."/>
            <person name="Pangilinan J."/>
            <person name="Kapitonov V."/>
            <person name="Jurka J."/>
            <person name="Salamov A."/>
            <person name="Shapiro H."/>
            <person name="Schmutz J."/>
            <person name="Grimwood J."/>
            <person name="Lindquist E."/>
            <person name="Lucas S."/>
            <person name="Grigoriev I.V."/>
            <person name="Schmitt R."/>
            <person name="Kirk D."/>
            <person name="Rokhsar D.S."/>
        </authorList>
    </citation>
    <scope>NUCLEOTIDE SEQUENCE [LARGE SCALE GENOMIC DNA]</scope>
    <source>
        <strain evidence="7">f. Nagariensis / Eve</strain>
    </source>
</reference>
<dbReference type="InParanoid" id="D8TNG1"/>
<dbReference type="Pfam" id="PF03016">
    <property type="entry name" value="Exostosin_GT47"/>
    <property type="match status" value="1"/>
</dbReference>
<dbReference type="eggNOG" id="KOG1021">
    <property type="taxonomic scope" value="Eukaryota"/>
</dbReference>
<evidence type="ECO:0000256" key="4">
    <source>
        <dbReference type="SAM" id="SignalP"/>
    </source>
</evidence>
<dbReference type="PROSITE" id="PS00022">
    <property type="entry name" value="EGF_1"/>
    <property type="match status" value="1"/>
</dbReference>
<comment type="subcellular location">
    <subcellularLocation>
        <location evidence="1">Golgi apparatus membrane</location>
        <topology evidence="1">Single-pass type II membrane protein</topology>
    </subcellularLocation>
</comment>
<dbReference type="GeneID" id="9620885"/>
<dbReference type="EMBL" id="GL378329">
    <property type="protein sequence ID" value="EFJ50986.1"/>
    <property type="molecule type" value="Genomic_DNA"/>
</dbReference>
<feature type="chain" id="PRO_5003123732" evidence="4">
    <location>
        <begin position="19"/>
        <end position="638"/>
    </location>
</feature>
<evidence type="ECO:0000313" key="7">
    <source>
        <dbReference type="Proteomes" id="UP000001058"/>
    </source>
</evidence>
<dbReference type="InterPro" id="IPR000742">
    <property type="entry name" value="EGF"/>
</dbReference>